<evidence type="ECO:0000259" key="12">
    <source>
        <dbReference type="PROSITE" id="PS51081"/>
    </source>
</evidence>
<sequence length="428" mass="48726">MEYLQHLLMRSLWVVLVVMLAVENGCNGCLEKERISLLQLKDSINFPNGTSLPSWEEDDNMDCCHWERIECNFTTHRVIKLDLNRARDRRIDGYWHLNASILLPFESLRSLNLYENRLRSFVGNEGIGILPNWSNLEELDLSYNYFDNSILLSLNKLSNLKSLRLAWNALNGSIYVEEFNGLNNLRELDLTGNAHFSISALHGIGILSNFTNLEELDLSWNNLGNDILPSLNKLSNLKFLCLAWNNLNGSIYVKEFDGLNNLKELDLSRNVIASISALNEISEREKREKELGGYGRGEENIQVDLEKGNVICADMGVVVEPVRGPCQNTEHGCPEESVTHTGKNDHEETCIYAPCSCPLQNCAFIGSSEQLNLHFSRKHQDSGWRIQYNCPLPVSLNEHEQFLVLQAEEDGLLFLLNKRVETFGHTLD</sequence>
<dbReference type="UniPathway" id="UPA00143"/>
<dbReference type="InterPro" id="IPR001611">
    <property type="entry name" value="Leu-rich_rpt"/>
</dbReference>
<keyword evidence="6" id="KW-0862">Zinc</keyword>
<gene>
    <name evidence="13" type="ORF">RHSIM_Rhsim01G0024100</name>
</gene>
<dbReference type="InterPro" id="IPR044286">
    <property type="entry name" value="SINL_plant"/>
</dbReference>
<proteinExistence type="predicted"/>
<evidence type="ECO:0000256" key="11">
    <source>
        <dbReference type="SAM" id="SignalP"/>
    </source>
</evidence>
<evidence type="ECO:0000313" key="14">
    <source>
        <dbReference type="Proteomes" id="UP000626092"/>
    </source>
</evidence>
<dbReference type="Pfam" id="PF21361">
    <property type="entry name" value="Sina_ZnF"/>
    <property type="match status" value="1"/>
</dbReference>
<dbReference type="SUPFAM" id="SSF49599">
    <property type="entry name" value="TRAF domain-like"/>
    <property type="match status" value="1"/>
</dbReference>
<dbReference type="SMART" id="SM00365">
    <property type="entry name" value="LRR_SD22"/>
    <property type="match status" value="5"/>
</dbReference>
<evidence type="ECO:0000256" key="5">
    <source>
        <dbReference type="ARBA" id="ARBA00022771"/>
    </source>
</evidence>
<dbReference type="InterPro" id="IPR013010">
    <property type="entry name" value="Znf_SIAH"/>
</dbReference>
<dbReference type="GO" id="GO:0006952">
    <property type="term" value="P:defense response"/>
    <property type="evidence" value="ECO:0007669"/>
    <property type="project" value="UniProtKB-ARBA"/>
</dbReference>
<evidence type="ECO:0000256" key="7">
    <source>
        <dbReference type="ARBA" id="ARBA00022989"/>
    </source>
</evidence>
<organism evidence="13 14">
    <name type="scientific">Rhododendron simsii</name>
    <name type="common">Sims's rhododendron</name>
    <dbReference type="NCBI Taxonomy" id="118357"/>
    <lineage>
        <taxon>Eukaryota</taxon>
        <taxon>Viridiplantae</taxon>
        <taxon>Streptophyta</taxon>
        <taxon>Embryophyta</taxon>
        <taxon>Tracheophyta</taxon>
        <taxon>Spermatophyta</taxon>
        <taxon>Magnoliopsida</taxon>
        <taxon>eudicotyledons</taxon>
        <taxon>Gunneridae</taxon>
        <taxon>Pentapetalae</taxon>
        <taxon>asterids</taxon>
        <taxon>Ericales</taxon>
        <taxon>Ericaceae</taxon>
        <taxon>Ericoideae</taxon>
        <taxon>Rhodoreae</taxon>
        <taxon>Rhododendron</taxon>
    </lineage>
</organism>
<keyword evidence="1" id="KW-0433">Leucine-rich repeat</keyword>
<keyword evidence="4" id="KW-0677">Repeat</keyword>
<evidence type="ECO:0000313" key="13">
    <source>
        <dbReference type="EMBL" id="KAF7152919.1"/>
    </source>
</evidence>
<dbReference type="PANTHER" id="PTHR46632">
    <property type="entry name" value="E3 UBIQUITIN-PROTEIN LIGASE SINA-LIKE 4"/>
    <property type="match status" value="1"/>
</dbReference>
<evidence type="ECO:0000256" key="8">
    <source>
        <dbReference type="ARBA" id="ARBA00023136"/>
    </source>
</evidence>
<dbReference type="InterPro" id="IPR013083">
    <property type="entry name" value="Znf_RING/FYVE/PHD"/>
</dbReference>
<dbReference type="EMBL" id="WJXA01000001">
    <property type="protein sequence ID" value="KAF7152919.1"/>
    <property type="molecule type" value="Genomic_DNA"/>
</dbReference>
<evidence type="ECO:0000256" key="1">
    <source>
        <dbReference type="ARBA" id="ARBA00022614"/>
    </source>
</evidence>
<keyword evidence="11" id="KW-0732">Signal</keyword>
<evidence type="ECO:0000256" key="2">
    <source>
        <dbReference type="ARBA" id="ARBA00022692"/>
    </source>
</evidence>
<dbReference type="OrthoDB" id="1738872at2759"/>
<dbReference type="InterPro" id="IPR003591">
    <property type="entry name" value="Leu-rich_rpt_typical-subtyp"/>
</dbReference>
<keyword evidence="2" id="KW-0812">Transmembrane</keyword>
<dbReference type="PANTHER" id="PTHR46632:SF13">
    <property type="entry name" value="RING-TYPE E3 UBIQUITIN TRANSFERASE"/>
    <property type="match status" value="1"/>
</dbReference>
<dbReference type="SUPFAM" id="SSF52058">
    <property type="entry name" value="L domain-like"/>
    <property type="match status" value="1"/>
</dbReference>
<keyword evidence="5 10" id="KW-0863">Zinc-finger</keyword>
<protein>
    <recommendedName>
        <fullName evidence="12">SIAH-type domain-containing protein</fullName>
    </recommendedName>
</protein>
<comment type="function">
    <text evidence="9">E3 ubiquitin-protein ligase that mediates ubiquitination and subsequent proteasomal degradation of target proteins. E3 ubiquitin ligases accept ubiquitin from an E2 ubiquitin-conjugating enzyme in the form of a thioester and then directly transfers the ubiquitin to targeted substrates. It probably triggers the ubiquitin-mediated degradation of different substrates.</text>
</comment>
<dbReference type="Pfam" id="PF13516">
    <property type="entry name" value="LRR_6"/>
    <property type="match status" value="2"/>
</dbReference>
<comment type="caution">
    <text evidence="13">The sequence shown here is derived from an EMBL/GenBank/DDBJ whole genome shotgun (WGS) entry which is preliminary data.</text>
</comment>
<dbReference type="Pfam" id="PF00560">
    <property type="entry name" value="LRR_1"/>
    <property type="match status" value="1"/>
</dbReference>
<dbReference type="SMART" id="SM00369">
    <property type="entry name" value="LRR_TYP"/>
    <property type="match status" value="5"/>
</dbReference>
<keyword evidence="14" id="KW-1185">Reference proteome</keyword>
<accession>A0A834HKY5</accession>
<dbReference type="AlphaFoldDB" id="A0A834HKY5"/>
<dbReference type="PROSITE" id="PS51450">
    <property type="entry name" value="LRR"/>
    <property type="match status" value="2"/>
</dbReference>
<dbReference type="Pfam" id="PF08263">
    <property type="entry name" value="LRRNT_2"/>
    <property type="match status" value="1"/>
</dbReference>
<feature type="domain" description="SIAH-type" evidence="12">
    <location>
        <begin position="321"/>
        <end position="380"/>
    </location>
</feature>
<dbReference type="GO" id="GO:0008270">
    <property type="term" value="F:zinc ion binding"/>
    <property type="evidence" value="ECO:0007669"/>
    <property type="project" value="UniProtKB-KW"/>
</dbReference>
<evidence type="ECO:0000256" key="4">
    <source>
        <dbReference type="ARBA" id="ARBA00022737"/>
    </source>
</evidence>
<feature type="chain" id="PRO_5033003553" description="SIAH-type domain-containing protein" evidence="11">
    <location>
        <begin position="29"/>
        <end position="428"/>
    </location>
</feature>
<dbReference type="PROSITE" id="PS51081">
    <property type="entry name" value="ZF_SIAH"/>
    <property type="match status" value="1"/>
</dbReference>
<dbReference type="GO" id="GO:0016567">
    <property type="term" value="P:protein ubiquitination"/>
    <property type="evidence" value="ECO:0007669"/>
    <property type="project" value="UniProtKB-UniPathway"/>
</dbReference>
<dbReference type="Proteomes" id="UP000626092">
    <property type="component" value="Unassembled WGS sequence"/>
</dbReference>
<name>A0A834HKY5_RHOSS</name>
<evidence type="ECO:0000256" key="3">
    <source>
        <dbReference type="ARBA" id="ARBA00022723"/>
    </source>
</evidence>
<evidence type="ECO:0000256" key="9">
    <source>
        <dbReference type="ARBA" id="ARBA00024004"/>
    </source>
</evidence>
<reference evidence="13" key="1">
    <citation type="submission" date="2019-11" db="EMBL/GenBank/DDBJ databases">
        <authorList>
            <person name="Liu Y."/>
            <person name="Hou J."/>
            <person name="Li T.-Q."/>
            <person name="Guan C.-H."/>
            <person name="Wu X."/>
            <person name="Wu H.-Z."/>
            <person name="Ling F."/>
            <person name="Zhang R."/>
            <person name="Shi X.-G."/>
            <person name="Ren J.-P."/>
            <person name="Chen E.-F."/>
            <person name="Sun J.-M."/>
        </authorList>
    </citation>
    <scope>NUCLEOTIDE SEQUENCE</scope>
    <source>
        <strain evidence="13">Adult_tree_wgs_1</strain>
        <tissue evidence="13">Leaves</tissue>
    </source>
</reference>
<keyword evidence="3" id="KW-0479">Metal-binding</keyword>
<keyword evidence="7" id="KW-1133">Transmembrane helix</keyword>
<dbReference type="InterPro" id="IPR013210">
    <property type="entry name" value="LRR_N_plant-typ"/>
</dbReference>
<dbReference type="GO" id="GO:0051707">
    <property type="term" value="P:response to other organism"/>
    <property type="evidence" value="ECO:0007669"/>
    <property type="project" value="UniProtKB-ARBA"/>
</dbReference>
<feature type="signal peptide" evidence="11">
    <location>
        <begin position="1"/>
        <end position="28"/>
    </location>
</feature>
<keyword evidence="8" id="KW-0472">Membrane</keyword>
<dbReference type="InterPro" id="IPR032675">
    <property type="entry name" value="LRR_dom_sf"/>
</dbReference>
<dbReference type="Gene3D" id="3.30.40.10">
    <property type="entry name" value="Zinc/RING finger domain, C3HC4 (zinc finger)"/>
    <property type="match status" value="1"/>
</dbReference>
<evidence type="ECO:0000256" key="6">
    <source>
        <dbReference type="ARBA" id="ARBA00022833"/>
    </source>
</evidence>
<evidence type="ECO:0000256" key="10">
    <source>
        <dbReference type="PROSITE-ProRule" id="PRU00455"/>
    </source>
</evidence>
<dbReference type="Gene3D" id="3.80.10.10">
    <property type="entry name" value="Ribonuclease Inhibitor"/>
    <property type="match status" value="2"/>
</dbReference>